<dbReference type="InterPro" id="IPR057525">
    <property type="entry name" value="UTP20_C"/>
</dbReference>
<dbReference type="STRING" id="29170.A0A368GYJ3"/>
<evidence type="ECO:0000313" key="4">
    <source>
        <dbReference type="Proteomes" id="UP000252519"/>
    </source>
</evidence>
<dbReference type="EMBL" id="JOJR01000034">
    <property type="protein sequence ID" value="RCN49441.1"/>
    <property type="molecule type" value="Genomic_DNA"/>
</dbReference>
<dbReference type="GO" id="GO:0030686">
    <property type="term" value="C:90S preribosome"/>
    <property type="evidence" value="ECO:0007669"/>
    <property type="project" value="TreeGrafter"/>
</dbReference>
<proteinExistence type="predicted"/>
<reference evidence="3 4" key="1">
    <citation type="submission" date="2014-10" db="EMBL/GenBank/DDBJ databases">
        <title>Draft genome of the hookworm Ancylostoma caninum.</title>
        <authorList>
            <person name="Mitreva M."/>
        </authorList>
    </citation>
    <scope>NUCLEOTIDE SEQUENCE [LARGE SCALE GENOMIC DNA]</scope>
    <source>
        <strain evidence="3 4">Baltimore</strain>
    </source>
</reference>
<keyword evidence="4" id="KW-1185">Reference proteome</keyword>
<dbReference type="InterPro" id="IPR046523">
    <property type="entry name" value="UTP20_dom"/>
</dbReference>
<sequence length="928" mass="104107">MNEANILLTHHRRQRAVHRLVEQLSTGKVTIAFDVLNKYLIPIAHPYLISTDSKLSALSDECLRLLKYTMSISTWSKYVACLDSWLKHLSKQEDSQKATIRIIVAVVDAFHYEVADVGEVMDEEGTNELRISVRDKLNKEILPRLTKCINGKSAELGVHRKARTATTKHYSEDDDIQRAPVALATVKLLQKLPDSIRSQYLHGVVLKLCSLMISRSMNVRETARKVTVQVCECLGPRYLAVIIKEMKLIMNKGFQVHVMIYTVHTLLAAMRDVLKPGDMDTCLEDVLDIIVQEQFTAVSEEKEVGEIKAEVSEAKKNPTPGTLLLLGRYVSSSAVGVLLNRFINVVDSLTSAKMISRARNLLSMFANGLRDNQGFAPTSQLILIHQMLITNIEKMKPVASSQKEEDGVPEEEHKSCLLLPPEPKRIGVLVKPVLKCRSHIFLEFALQLLGALITGKHFDRNQADHVQRLDPFVSLITQCLEFKYEKVISNALRCLNGMLHMSLPSVQSSLKQISERLFLLLSEYSVLGSVANKESVLALNQLLCKSFTQLIVMADNPFLTDKHVSLLLSYVEIDVLDANRQATAFALIKALVRKKVEHSQIAEVMKKLRELSITSSYPHIRTQCRETVLNSSCFFNVSKMGPMLFNEESVKCRKFIAAALNKLLSSVSDSSRADVFSACSDWLELQGEEQEGARSIAVDLLVQLSKIERHAFASRFKEILPSLKSILMSESLWSDNSERTISGICYGIASMLQSMGESALDMLATEDFCLLFDSLEPLMKCNGSATIRLSAACLIGQCLCSYDPAFFTAERSSQLTAWCCWQLRDKLLSEDVALQASKILMVISRHLNEDQFKSLVEKLASICRFEISHQPNASLKRSTCFKMAAALVIHEEDSFKVDTTVEHFLPLLVREMNRKSSKGELCYSDFLG</sequence>
<gene>
    <name evidence="3" type="ORF">ANCCAN_04526</name>
</gene>
<feature type="domain" description="U3 small nucleolar RNA-associated protein 20 C-terminal" evidence="2">
    <location>
        <begin position="693"/>
        <end position="919"/>
    </location>
</feature>
<evidence type="ECO:0000313" key="3">
    <source>
        <dbReference type="EMBL" id="RCN49441.1"/>
    </source>
</evidence>
<dbReference type="GO" id="GO:0032040">
    <property type="term" value="C:small-subunit processome"/>
    <property type="evidence" value="ECO:0007669"/>
    <property type="project" value="TreeGrafter"/>
</dbReference>
<dbReference type="PANTHER" id="PTHR17695">
    <property type="entry name" value="SMALL SUBUNIT PROCESSOME COMPONENT 20 HOMOLOG"/>
    <property type="match status" value="1"/>
</dbReference>
<dbReference type="Pfam" id="PF23099">
    <property type="entry name" value="UTP20_C"/>
    <property type="match status" value="1"/>
</dbReference>
<dbReference type="InterPro" id="IPR011989">
    <property type="entry name" value="ARM-like"/>
</dbReference>
<evidence type="ECO:0000259" key="2">
    <source>
        <dbReference type="Pfam" id="PF23099"/>
    </source>
</evidence>
<protein>
    <recommendedName>
        <fullName evidence="5">HEAT repeat protein</fullName>
    </recommendedName>
</protein>
<organism evidence="3 4">
    <name type="scientific">Ancylostoma caninum</name>
    <name type="common">Dog hookworm</name>
    <dbReference type="NCBI Taxonomy" id="29170"/>
    <lineage>
        <taxon>Eukaryota</taxon>
        <taxon>Metazoa</taxon>
        <taxon>Ecdysozoa</taxon>
        <taxon>Nematoda</taxon>
        <taxon>Chromadorea</taxon>
        <taxon>Rhabditida</taxon>
        <taxon>Rhabditina</taxon>
        <taxon>Rhabditomorpha</taxon>
        <taxon>Strongyloidea</taxon>
        <taxon>Ancylostomatidae</taxon>
        <taxon>Ancylostomatinae</taxon>
        <taxon>Ancylostoma</taxon>
    </lineage>
</organism>
<dbReference type="InterPro" id="IPR052575">
    <property type="entry name" value="SSU_processome_comp_20"/>
</dbReference>
<comment type="caution">
    <text evidence="3">The sequence shown here is derived from an EMBL/GenBank/DDBJ whole genome shotgun (WGS) entry which is preliminary data.</text>
</comment>
<accession>A0A368GYJ3</accession>
<dbReference type="Gene3D" id="1.25.10.10">
    <property type="entry name" value="Leucine-rich Repeat Variant"/>
    <property type="match status" value="1"/>
</dbReference>
<dbReference type="PANTHER" id="PTHR17695:SF11">
    <property type="entry name" value="SMALL SUBUNIT PROCESSOME COMPONENT 20 HOMOLOG"/>
    <property type="match status" value="1"/>
</dbReference>
<dbReference type="SUPFAM" id="SSF48371">
    <property type="entry name" value="ARM repeat"/>
    <property type="match status" value="1"/>
</dbReference>
<dbReference type="AlphaFoldDB" id="A0A368GYJ3"/>
<dbReference type="OrthoDB" id="360653at2759"/>
<name>A0A368GYJ3_ANCCA</name>
<dbReference type="Proteomes" id="UP000252519">
    <property type="component" value="Unassembled WGS sequence"/>
</dbReference>
<feature type="domain" description="U3 small nucleolar RNA-associated protein 20" evidence="1">
    <location>
        <begin position="170"/>
        <end position="387"/>
    </location>
</feature>
<dbReference type="InterPro" id="IPR016024">
    <property type="entry name" value="ARM-type_fold"/>
</dbReference>
<dbReference type="Pfam" id="PF20416">
    <property type="entry name" value="UTP20"/>
    <property type="match status" value="1"/>
</dbReference>
<evidence type="ECO:0000259" key="1">
    <source>
        <dbReference type="Pfam" id="PF20416"/>
    </source>
</evidence>
<evidence type="ECO:0008006" key="5">
    <source>
        <dbReference type="Google" id="ProtNLM"/>
    </source>
</evidence>